<evidence type="ECO:0000256" key="1">
    <source>
        <dbReference type="SAM" id="MobiDB-lite"/>
    </source>
</evidence>
<dbReference type="Proteomes" id="UP001500503">
    <property type="component" value="Unassembled WGS sequence"/>
</dbReference>
<dbReference type="EMBL" id="BAABHF010000049">
    <property type="protein sequence ID" value="GAA4514287.1"/>
    <property type="molecule type" value="Genomic_DNA"/>
</dbReference>
<comment type="caution">
    <text evidence="3">The sequence shown here is derived from an EMBL/GenBank/DDBJ whole genome shotgun (WGS) entry which is preliminary data.</text>
</comment>
<proteinExistence type="predicted"/>
<dbReference type="PANTHER" id="PTHR30136">
    <property type="entry name" value="HELIX-TURN-HELIX TRANSCRIPTIONAL REGULATOR, ICLR FAMILY"/>
    <property type="match status" value="1"/>
</dbReference>
<dbReference type="PANTHER" id="PTHR30136:SF35">
    <property type="entry name" value="HTH-TYPE TRANSCRIPTIONAL REGULATOR RV1719"/>
    <property type="match status" value="1"/>
</dbReference>
<dbReference type="InterPro" id="IPR050707">
    <property type="entry name" value="HTH_MetabolicPath_Reg"/>
</dbReference>
<evidence type="ECO:0000313" key="3">
    <source>
        <dbReference type="EMBL" id="GAA4514287.1"/>
    </source>
</evidence>
<dbReference type="Gene3D" id="3.30.450.40">
    <property type="match status" value="1"/>
</dbReference>
<dbReference type="InterPro" id="IPR029016">
    <property type="entry name" value="GAF-like_dom_sf"/>
</dbReference>
<evidence type="ECO:0000259" key="2">
    <source>
        <dbReference type="PROSITE" id="PS51078"/>
    </source>
</evidence>
<name>A0ABP8QZS2_9ACTN</name>
<keyword evidence="4" id="KW-1185">Reference proteome</keyword>
<dbReference type="InterPro" id="IPR014757">
    <property type="entry name" value="Tscrpt_reg_IclR_C"/>
</dbReference>
<gene>
    <name evidence="3" type="ORF">GCM10023191_082590</name>
</gene>
<evidence type="ECO:0000313" key="4">
    <source>
        <dbReference type="Proteomes" id="UP001500503"/>
    </source>
</evidence>
<feature type="region of interest" description="Disordered" evidence="1">
    <location>
        <begin position="1"/>
        <end position="40"/>
    </location>
</feature>
<dbReference type="RefSeq" id="WP_345473460.1">
    <property type="nucleotide sequence ID" value="NZ_BAABHF010000049.1"/>
</dbReference>
<protein>
    <recommendedName>
        <fullName evidence="2">IclR-ED domain-containing protein</fullName>
    </recommendedName>
</protein>
<reference evidence="4" key="1">
    <citation type="journal article" date="2019" name="Int. J. Syst. Evol. Microbiol.">
        <title>The Global Catalogue of Microorganisms (GCM) 10K type strain sequencing project: providing services to taxonomists for standard genome sequencing and annotation.</title>
        <authorList>
            <consortium name="The Broad Institute Genomics Platform"/>
            <consortium name="The Broad Institute Genome Sequencing Center for Infectious Disease"/>
            <person name="Wu L."/>
            <person name="Ma J."/>
        </authorList>
    </citation>
    <scope>NUCLEOTIDE SEQUENCE [LARGE SCALE GENOMIC DNA]</scope>
    <source>
        <strain evidence="4">JCM 17933</strain>
    </source>
</reference>
<dbReference type="PROSITE" id="PS51078">
    <property type="entry name" value="ICLR_ED"/>
    <property type="match status" value="1"/>
</dbReference>
<dbReference type="SUPFAM" id="SSF55781">
    <property type="entry name" value="GAF domain-like"/>
    <property type="match status" value="1"/>
</dbReference>
<feature type="compositionally biased region" description="Basic and acidic residues" evidence="1">
    <location>
        <begin position="31"/>
        <end position="40"/>
    </location>
</feature>
<organism evidence="3 4">
    <name type="scientific">Actinoallomurus oryzae</name>
    <dbReference type="NCBI Taxonomy" id="502180"/>
    <lineage>
        <taxon>Bacteria</taxon>
        <taxon>Bacillati</taxon>
        <taxon>Actinomycetota</taxon>
        <taxon>Actinomycetes</taxon>
        <taxon>Streptosporangiales</taxon>
        <taxon>Thermomonosporaceae</taxon>
        <taxon>Actinoallomurus</taxon>
    </lineage>
</organism>
<sequence>MAVDEVDPLVGEQLGGEGRRGGGLHGQALQPRERADRLDDAWSPESVVERLLKNGLRRRTDDAITSVEELVRCRERGFSIDDVENEPGVRGVGAPVMDYRGWPVAALSVAGPEHRVGRDGLADLGRATAEAARELSTRLGYSPRVASAGS</sequence>
<dbReference type="Pfam" id="PF01614">
    <property type="entry name" value="IclR_C"/>
    <property type="match status" value="1"/>
</dbReference>
<feature type="domain" description="IclR-ED" evidence="2">
    <location>
        <begin position="1"/>
        <end position="141"/>
    </location>
</feature>
<feature type="compositionally biased region" description="Gly residues" evidence="1">
    <location>
        <begin position="13"/>
        <end position="25"/>
    </location>
</feature>
<accession>A0ABP8QZS2</accession>